<dbReference type="GeneID" id="94434294"/>
<reference evidence="1 2" key="1">
    <citation type="journal article" date="2017" name="Int. J. Parasitol.">
        <title>The genome of the protozoan parasite Cystoisospora suis and a reverse vaccinology approach to identify vaccine candidates.</title>
        <authorList>
            <person name="Palmieri N."/>
            <person name="Shrestha A."/>
            <person name="Ruttkowski B."/>
            <person name="Beck T."/>
            <person name="Vogl C."/>
            <person name="Tomley F."/>
            <person name="Blake D.P."/>
            <person name="Joachim A."/>
        </authorList>
    </citation>
    <scope>NUCLEOTIDE SEQUENCE [LARGE SCALE GENOMIC DNA]</scope>
    <source>
        <strain evidence="1 2">Wien I</strain>
    </source>
</reference>
<organism evidence="1 2">
    <name type="scientific">Cystoisospora suis</name>
    <dbReference type="NCBI Taxonomy" id="483139"/>
    <lineage>
        <taxon>Eukaryota</taxon>
        <taxon>Sar</taxon>
        <taxon>Alveolata</taxon>
        <taxon>Apicomplexa</taxon>
        <taxon>Conoidasida</taxon>
        <taxon>Coccidia</taxon>
        <taxon>Eucoccidiorida</taxon>
        <taxon>Eimeriorina</taxon>
        <taxon>Sarcocystidae</taxon>
        <taxon>Cystoisospora</taxon>
    </lineage>
</organism>
<dbReference type="RefSeq" id="XP_067916942.1">
    <property type="nucleotide sequence ID" value="XM_068071083.1"/>
</dbReference>
<proteinExistence type="predicted"/>
<comment type="caution">
    <text evidence="1">The sequence shown here is derived from an EMBL/GenBank/DDBJ whole genome shotgun (WGS) entry which is preliminary data.</text>
</comment>
<name>A0A2C6KEX6_9APIC</name>
<sequence>MGASSHVRAESPKFAEFWTHIKMLTEGRPVPFTRLSEVIYTVTDRDLTDGCTPRAVQAFHERFMNPPLYNTAVGSVRQMDDRFSRSS</sequence>
<dbReference type="AlphaFoldDB" id="A0A2C6KEX6"/>
<evidence type="ECO:0000313" key="2">
    <source>
        <dbReference type="Proteomes" id="UP000221165"/>
    </source>
</evidence>
<dbReference type="Proteomes" id="UP000221165">
    <property type="component" value="Unassembled WGS sequence"/>
</dbReference>
<gene>
    <name evidence="1" type="ORF">CSUI_010982</name>
</gene>
<evidence type="ECO:0000313" key="1">
    <source>
        <dbReference type="EMBL" id="PHJ15208.1"/>
    </source>
</evidence>
<dbReference type="VEuPathDB" id="ToxoDB:CSUI_010982"/>
<dbReference type="EMBL" id="MIGC01009127">
    <property type="protein sequence ID" value="PHJ15208.1"/>
    <property type="molecule type" value="Genomic_DNA"/>
</dbReference>
<keyword evidence="2" id="KW-1185">Reference proteome</keyword>
<protein>
    <submittedName>
        <fullName evidence="1">Uncharacterized protein</fullName>
    </submittedName>
</protein>
<dbReference type="OrthoDB" id="328649at2759"/>
<accession>A0A2C6KEX6</accession>